<feature type="compositionally biased region" description="Low complexity" evidence="2">
    <location>
        <begin position="183"/>
        <end position="205"/>
    </location>
</feature>
<dbReference type="GO" id="GO:0003677">
    <property type="term" value="F:DNA binding"/>
    <property type="evidence" value="ECO:0007669"/>
    <property type="project" value="UniProtKB-KW"/>
</dbReference>
<evidence type="ECO:0000313" key="5">
    <source>
        <dbReference type="Proteomes" id="UP000246077"/>
    </source>
</evidence>
<dbReference type="EMBL" id="QGLF01000003">
    <property type="protein sequence ID" value="PWR20877.1"/>
    <property type="molecule type" value="Genomic_DNA"/>
</dbReference>
<evidence type="ECO:0000256" key="1">
    <source>
        <dbReference type="ARBA" id="ARBA00023125"/>
    </source>
</evidence>
<feature type="compositionally biased region" description="Basic and acidic residues" evidence="2">
    <location>
        <begin position="153"/>
        <end position="175"/>
    </location>
</feature>
<evidence type="ECO:0000256" key="2">
    <source>
        <dbReference type="SAM" id="MobiDB-lite"/>
    </source>
</evidence>
<dbReference type="Proteomes" id="UP000246077">
    <property type="component" value="Unassembled WGS sequence"/>
</dbReference>
<dbReference type="InterPro" id="IPR010982">
    <property type="entry name" value="Lambda_DNA-bd_dom_sf"/>
</dbReference>
<accession>A0A317E1A8</accession>
<dbReference type="InterPro" id="IPR013430">
    <property type="entry name" value="Toxin_antidote_HigA"/>
</dbReference>
<dbReference type="PANTHER" id="PTHR36924:SF1">
    <property type="entry name" value="ANTITOXIN HIGA-1"/>
    <property type="match status" value="1"/>
</dbReference>
<feature type="domain" description="HTH cro/C1-type" evidence="3">
    <location>
        <begin position="26"/>
        <end position="74"/>
    </location>
</feature>
<dbReference type="Pfam" id="PF01381">
    <property type="entry name" value="HTH_3"/>
    <property type="match status" value="1"/>
</dbReference>
<dbReference type="AlphaFoldDB" id="A0A317E1A8"/>
<dbReference type="SMART" id="SM00530">
    <property type="entry name" value="HTH_XRE"/>
    <property type="match status" value="1"/>
</dbReference>
<feature type="region of interest" description="Disordered" evidence="2">
    <location>
        <begin position="100"/>
        <end position="219"/>
    </location>
</feature>
<dbReference type="SUPFAM" id="SSF47413">
    <property type="entry name" value="lambda repressor-like DNA-binding domains"/>
    <property type="match status" value="1"/>
</dbReference>
<name>A0A317E1A8_9PROT</name>
<dbReference type="Gene3D" id="1.10.260.40">
    <property type="entry name" value="lambda repressor-like DNA-binding domains"/>
    <property type="match status" value="1"/>
</dbReference>
<dbReference type="PANTHER" id="PTHR36924">
    <property type="entry name" value="ANTITOXIN HIGA-1"/>
    <property type="match status" value="1"/>
</dbReference>
<dbReference type="NCBIfam" id="TIGR02607">
    <property type="entry name" value="antidote_HigA"/>
    <property type="match status" value="1"/>
</dbReference>
<dbReference type="CDD" id="cd00093">
    <property type="entry name" value="HTH_XRE"/>
    <property type="match status" value="1"/>
</dbReference>
<organism evidence="4 5">
    <name type="scientific">Zavarzinia compransoris</name>
    <dbReference type="NCBI Taxonomy" id="1264899"/>
    <lineage>
        <taxon>Bacteria</taxon>
        <taxon>Pseudomonadati</taxon>
        <taxon>Pseudomonadota</taxon>
        <taxon>Alphaproteobacteria</taxon>
        <taxon>Rhodospirillales</taxon>
        <taxon>Zavarziniaceae</taxon>
        <taxon>Zavarzinia</taxon>
    </lineage>
</organism>
<evidence type="ECO:0000259" key="3">
    <source>
        <dbReference type="PROSITE" id="PS50943"/>
    </source>
</evidence>
<keyword evidence="5" id="KW-1185">Reference proteome</keyword>
<proteinExistence type="predicted"/>
<protein>
    <submittedName>
        <fullName evidence="4">Addiction module antidote protein, HigA family</fullName>
    </submittedName>
</protein>
<reference evidence="5" key="1">
    <citation type="submission" date="2018-05" db="EMBL/GenBank/DDBJ databases">
        <title>Zavarzinia sp. HR-AS.</title>
        <authorList>
            <person name="Lee Y."/>
            <person name="Jeon C.O."/>
        </authorList>
    </citation>
    <scope>NUCLEOTIDE SEQUENCE [LARGE SCALE GENOMIC DNA]</scope>
    <source>
        <strain evidence="5">DSM 1231</strain>
    </source>
</reference>
<evidence type="ECO:0000313" key="4">
    <source>
        <dbReference type="EMBL" id="PWR20877.1"/>
    </source>
</evidence>
<dbReference type="RefSeq" id="WP_109921521.1">
    <property type="nucleotide sequence ID" value="NZ_QGLF01000003.1"/>
</dbReference>
<dbReference type="PROSITE" id="PS50943">
    <property type="entry name" value="HTH_CROC1"/>
    <property type="match status" value="1"/>
</dbReference>
<gene>
    <name evidence="4" type="primary">higA</name>
    <name evidence="4" type="ORF">DKG75_12865</name>
</gene>
<comment type="caution">
    <text evidence="4">The sequence shown here is derived from an EMBL/GenBank/DDBJ whole genome shotgun (WGS) entry which is preliminary data.</text>
</comment>
<dbReference type="InterPro" id="IPR001387">
    <property type="entry name" value="Cro/C1-type_HTH"/>
</dbReference>
<keyword evidence="1" id="KW-0238">DNA-binding</keyword>
<sequence>MAAKGKTASTGPAHPGVSIAETVLTKLGLTQDQLAKLTGVSRRTINQLVNFRRNLTADMALRIAKVTGTDARHWLEQQIAYDLHQTEAALAKILSKIPHASSKPATPEPKPAPKAKAAVPAPAPAPEPKKAAPKKAAKKVEDKKPAPKKAAVKKTEAKKAEAKKPEVKKVEDKPAPKKKAAPKKAAVAPAPAAAPAPVKTAAPKKAAAKKAPAKPAKKK</sequence>
<feature type="compositionally biased region" description="Basic residues" evidence="2">
    <location>
        <begin position="206"/>
        <end position="219"/>
    </location>
</feature>